<organism evidence="5 6">
    <name type="scientific">Plectosphaerella plurivora</name>
    <dbReference type="NCBI Taxonomy" id="936078"/>
    <lineage>
        <taxon>Eukaryota</taxon>
        <taxon>Fungi</taxon>
        <taxon>Dikarya</taxon>
        <taxon>Ascomycota</taxon>
        <taxon>Pezizomycotina</taxon>
        <taxon>Sordariomycetes</taxon>
        <taxon>Hypocreomycetidae</taxon>
        <taxon>Glomerellales</taxon>
        <taxon>Plectosphaerellaceae</taxon>
        <taxon>Plectosphaerella</taxon>
    </lineage>
</organism>
<dbReference type="OrthoDB" id="1725934at2759"/>
<keyword evidence="1" id="KW-0863">Zinc-finger</keyword>
<keyword evidence="1" id="KW-0256">Endoplasmic reticulum</keyword>
<name>A0A9P8VFI3_9PEZI</name>
<dbReference type="PANTHER" id="PTHR22166:SF12">
    <property type="entry name" value="ENDOPLASMIC RETICULUM JUNCTION FORMATION PROTEIN LUNAPARK"/>
    <property type="match status" value="1"/>
</dbReference>
<dbReference type="EMBL" id="JAGSXJ010000008">
    <property type="protein sequence ID" value="KAH6688975.1"/>
    <property type="molecule type" value="Genomic_DNA"/>
</dbReference>
<evidence type="ECO:0000313" key="5">
    <source>
        <dbReference type="EMBL" id="KAH6688975.1"/>
    </source>
</evidence>
<comment type="subcellular location">
    <subcellularLocation>
        <location evidence="1">Endoplasmic reticulum membrane</location>
        <topology evidence="1">Multi-pass membrane protein</topology>
    </subcellularLocation>
</comment>
<evidence type="ECO:0000256" key="1">
    <source>
        <dbReference type="RuleBase" id="RU367073"/>
    </source>
</evidence>
<comment type="domain">
    <text evidence="1">The C4-type zinc finger motif is necessary both for its ER three-way tubular junction localization and formation.</text>
</comment>
<sequence length="377" mass="41911">MVSFWPWKGEDSSPASFEKALSTQSVRIADLQARLERLRATSRRVRVLWMLYLSLAYLIYSIVMMLVVGYNRFGPMDWASVALGPILIYVTRLAITSYFNFRIDSLTDELERTQEERSKTIQKLKDATKYDSTQQLLEKYGGKAGGSPEPKSKGDPREGGDEGKQHQHPGQQPGQRVPSRTNMLPPPTANIQRRDGPPPSPSSPQPDHQLGPANPPADFDTSAKFAPNAFLDHQSHHPQAPQHDGPPNWYDRIMDLLLGEDEAAAKNRIVLICRSCRQVNGQAPPGTRSLAELGVWKCMSCGASNGEVNEGKRLIKEVLDARAAQTNSLEPGEEFKDEDDDDDEVEAEDVGKDEVGPEGRTTGKHNETGTRKRKGRK</sequence>
<keyword evidence="1" id="KW-0479">Metal-binding</keyword>
<keyword evidence="1" id="KW-0472">Membrane</keyword>
<feature type="transmembrane region" description="Helical" evidence="1">
    <location>
        <begin position="76"/>
        <end position="95"/>
    </location>
</feature>
<evidence type="ECO:0000256" key="2">
    <source>
        <dbReference type="SAM" id="Coils"/>
    </source>
</evidence>
<feature type="coiled-coil region" evidence="2">
    <location>
        <begin position="21"/>
        <end position="48"/>
    </location>
</feature>
<evidence type="ECO:0000313" key="6">
    <source>
        <dbReference type="Proteomes" id="UP000770015"/>
    </source>
</evidence>
<feature type="compositionally biased region" description="Acidic residues" evidence="3">
    <location>
        <begin position="331"/>
        <end position="348"/>
    </location>
</feature>
<evidence type="ECO:0000256" key="3">
    <source>
        <dbReference type="SAM" id="MobiDB-lite"/>
    </source>
</evidence>
<comment type="similarity">
    <text evidence="1">Belongs to the lunapark family.</text>
</comment>
<dbReference type="PANTHER" id="PTHR22166">
    <property type="entry name" value="ENDOPLASMIC RETICULUM JUNCTION FORMATION PROTEIN LUNAPARK"/>
    <property type="match status" value="1"/>
</dbReference>
<comment type="caution">
    <text evidence="5">The sequence shown here is derived from an EMBL/GenBank/DDBJ whole genome shotgun (WGS) entry which is preliminary data.</text>
</comment>
<dbReference type="GO" id="GO:0098826">
    <property type="term" value="C:endoplasmic reticulum tubular network membrane"/>
    <property type="evidence" value="ECO:0007669"/>
    <property type="project" value="UniProtKB-UniRule"/>
</dbReference>
<feature type="region of interest" description="Disordered" evidence="3">
    <location>
        <begin position="139"/>
        <end position="223"/>
    </location>
</feature>
<dbReference type="GO" id="GO:0008270">
    <property type="term" value="F:zinc ion binding"/>
    <property type="evidence" value="ECO:0007669"/>
    <property type="project" value="UniProtKB-KW"/>
</dbReference>
<dbReference type="GO" id="GO:1903373">
    <property type="term" value="P:positive regulation of endoplasmic reticulum tubular network organization"/>
    <property type="evidence" value="ECO:0007669"/>
    <property type="project" value="UniProtKB-UniRule"/>
</dbReference>
<feature type="transmembrane region" description="Helical" evidence="1">
    <location>
        <begin position="47"/>
        <end position="70"/>
    </location>
</feature>
<keyword evidence="1" id="KW-0862">Zinc</keyword>
<dbReference type="AlphaFoldDB" id="A0A9P8VFI3"/>
<keyword evidence="2" id="KW-0175">Coiled coil</keyword>
<proteinExistence type="inferred from homology"/>
<keyword evidence="1" id="KW-1133">Transmembrane helix</keyword>
<protein>
    <recommendedName>
        <fullName evidence="1">Endoplasmic reticulum junction formation protein lunapark</fullName>
    </recommendedName>
</protein>
<keyword evidence="1" id="KW-0812">Transmembrane</keyword>
<dbReference type="Pfam" id="PF10058">
    <property type="entry name" value="Zn_ribbon_10"/>
    <property type="match status" value="1"/>
</dbReference>
<reference evidence="5" key="1">
    <citation type="journal article" date="2021" name="Nat. Commun.">
        <title>Genetic determinants of endophytism in the Arabidopsis root mycobiome.</title>
        <authorList>
            <person name="Mesny F."/>
            <person name="Miyauchi S."/>
            <person name="Thiergart T."/>
            <person name="Pickel B."/>
            <person name="Atanasova L."/>
            <person name="Karlsson M."/>
            <person name="Huettel B."/>
            <person name="Barry K.W."/>
            <person name="Haridas S."/>
            <person name="Chen C."/>
            <person name="Bauer D."/>
            <person name="Andreopoulos W."/>
            <person name="Pangilinan J."/>
            <person name="LaButti K."/>
            <person name="Riley R."/>
            <person name="Lipzen A."/>
            <person name="Clum A."/>
            <person name="Drula E."/>
            <person name="Henrissat B."/>
            <person name="Kohler A."/>
            <person name="Grigoriev I.V."/>
            <person name="Martin F.M."/>
            <person name="Hacquard S."/>
        </authorList>
    </citation>
    <scope>NUCLEOTIDE SEQUENCE</scope>
    <source>
        <strain evidence="5">MPI-SDFR-AT-0117</strain>
    </source>
</reference>
<dbReference type="Proteomes" id="UP000770015">
    <property type="component" value="Unassembled WGS sequence"/>
</dbReference>
<dbReference type="InterPro" id="IPR019273">
    <property type="entry name" value="Lunapark_Znf"/>
</dbReference>
<dbReference type="InterPro" id="IPR040115">
    <property type="entry name" value="Lnp"/>
</dbReference>
<accession>A0A9P8VFI3</accession>
<evidence type="ECO:0000259" key="4">
    <source>
        <dbReference type="Pfam" id="PF10058"/>
    </source>
</evidence>
<dbReference type="GO" id="GO:0071788">
    <property type="term" value="P:endoplasmic reticulum tubular network maintenance"/>
    <property type="evidence" value="ECO:0007669"/>
    <property type="project" value="UniProtKB-UniRule"/>
</dbReference>
<feature type="region of interest" description="Disordered" evidence="3">
    <location>
        <begin position="324"/>
        <end position="377"/>
    </location>
</feature>
<keyword evidence="6" id="KW-1185">Reference proteome</keyword>
<feature type="compositionally biased region" description="Basic and acidic residues" evidence="3">
    <location>
        <begin position="150"/>
        <end position="165"/>
    </location>
</feature>
<comment type="function">
    <text evidence="1">Plays a role in determining ER morphology.</text>
</comment>
<gene>
    <name evidence="5" type="ORF">F5X68DRAFT_275008</name>
</gene>
<feature type="domain" description="Lunapark zinc ribbon" evidence="4">
    <location>
        <begin position="249"/>
        <end position="305"/>
    </location>
</feature>